<feature type="transmembrane region" description="Helical" evidence="4">
    <location>
        <begin position="39"/>
        <end position="58"/>
    </location>
</feature>
<reference evidence="7" key="1">
    <citation type="submission" date="2011-01" db="EMBL/GenBank/DDBJ databases">
        <title>Complete sequence of chromosome of Acidobacterium sp. MP5ACTX9.</title>
        <authorList>
            <consortium name="US DOE Joint Genome Institute"/>
            <person name="Lucas S."/>
            <person name="Copeland A."/>
            <person name="Lapidus A."/>
            <person name="Cheng J.-F."/>
            <person name="Goodwin L."/>
            <person name="Pitluck S."/>
            <person name="Teshima H."/>
            <person name="Detter J.C."/>
            <person name="Han C."/>
            <person name="Tapia R."/>
            <person name="Land M."/>
            <person name="Hauser L."/>
            <person name="Kyrpides N."/>
            <person name="Ivanova N."/>
            <person name="Ovchinnikova G."/>
            <person name="Pagani I."/>
            <person name="Rawat S.R."/>
            <person name="Mannisto M."/>
            <person name="Haggblom M.M."/>
            <person name="Woyke T."/>
        </authorList>
    </citation>
    <scope>NUCLEOTIDE SEQUENCE [LARGE SCALE GENOMIC DNA]</scope>
    <source>
        <strain evidence="7">MP5ACTX9</strain>
    </source>
</reference>
<feature type="domain" description="TonB-dependent transporter Oar-like beta-barrel" evidence="5">
    <location>
        <begin position="282"/>
        <end position="1270"/>
    </location>
</feature>
<keyword evidence="2 4" id="KW-0472">Membrane</keyword>
<evidence type="ECO:0000313" key="7">
    <source>
        <dbReference type="Proteomes" id="UP000000343"/>
    </source>
</evidence>
<evidence type="ECO:0000256" key="3">
    <source>
        <dbReference type="ARBA" id="ARBA00023237"/>
    </source>
</evidence>
<name>E8WZY4_GRATM</name>
<dbReference type="InterPro" id="IPR057601">
    <property type="entry name" value="Oar-like_b-barrel"/>
</dbReference>
<dbReference type="HOGENOM" id="CLU_006298_0_0_0"/>
<keyword evidence="3" id="KW-0998">Cell outer membrane</keyword>
<comment type="subcellular location">
    <subcellularLocation>
        <location evidence="1">Cell outer membrane</location>
    </subcellularLocation>
</comment>
<evidence type="ECO:0000256" key="1">
    <source>
        <dbReference type="ARBA" id="ARBA00004442"/>
    </source>
</evidence>
<evidence type="ECO:0000259" key="5">
    <source>
        <dbReference type="Pfam" id="PF25183"/>
    </source>
</evidence>
<dbReference type="STRING" id="1198114.AciX9_1833"/>
<dbReference type="AlphaFoldDB" id="E8WZY4"/>
<sequence>MPHEISPTRISQDDINPAEAVIKKQSNFWRSEVRNYLGVFKYVAAVVLLYCGVVSAFSQTNQGVIAGNVLDSTGAAMPNVTITAKSEETGSSYETKSTSAGSYRFPSIQLGRYTITTSSPGFRPSANTGVEVRVGTVTSLDINISAGGANETITVAADSPQVETQSSDVGGTVTTQQIIELPLALGGVGNLRSPEAFVFLIPGTAGPGTGNSPNGIFISKIGGGQNFGNEVLLDGASQTRSENGSSFDEEAPSVEAISEFKVTTSTPSAEFGRTSGGIENFVTKQGTNKIHGSAFDIFRNEDLNANGWFNNGFKAFYQSQGNPIEGTYNRGNDKQNDYGGSIGGPAVIPHLYNGKDKTFFFFSWEQYRHTLGGAITSTVLTTPERGGDFSDQLGSQKLDAAGNPILNPCDGTPLYNGEIFDPLTTRTVGGVPCRTAFASGGKLNVIPAGRISPLTSKLLAYYPTPTSPGISNNYTLNTSSPISNTTYTIRVDHSLGPHDKLFGSYSTRQNTHNSPTNFQLPSPVTPNVQTQNFITHFGRGGWDHIFTPSLLNHLNLGYNRSNSINGSIESGTGINYAQQLGIPNIVGGFPVINVTGYVSLSRNQNDDNIDNGIRFNDSVSWQKGRNSFKFGVDYRYQQYSSIAHDQENGYFNFNGNQTKAAKLSPYQDGTGLGGASFFLGAFDSAGATINTHQPRWISNYWAGFIQDDFKVSKELVLNIGIRYDIDQPRRESVNDTSNFSPTAIDPHSGLPGALVFGTTCNCNTRWADTWYKDIAPRVGFAYSPSSWNNKLSVRAGFATLYAPLQYSDFGGSETAGFSLPIQQNSDGFTNAYSIDNGLNPYAIKPNLDPGLFSNGNSAAPANFSNYIKPSYGRPAQVNQWNLQVQQEVAKDLIATIGYIGSAGSHLKSGIENVNNIPTSAFGLGDILNRPFSTYAPVSGVKSPYATFNTNANYYQALRPFPQYDFIATDCCLQNVGHSSYEAMIATLERRFSQGLNLQASYTWAKSITNADSALPGTNAGVNQEQDPANPKSIKALSIQDIPHTFVVSYIYELPFGKGKAFGNFSSPFLRSAVSGFKIGAVQRYQSGQPTSFGCADGIPGFQNCIAFSRVPGSSLKSPAFNHIDPFRQLRANYPNVGSDPNVDSEFNGLTNTGNAAYSQFQKAPAIYSQNNSINRSARAVQSGNCATCDNGAFQFGNIPRVTAELRNYKYLNEDFSFLKETPFGEGSSFILKIELLNAFNRHVFGTPDTQPYDYTFGVPTYTINGPRQMQITGRIQF</sequence>
<dbReference type="eggNOG" id="COG4772">
    <property type="taxonomic scope" value="Bacteria"/>
</dbReference>
<evidence type="ECO:0000256" key="2">
    <source>
        <dbReference type="ARBA" id="ARBA00023136"/>
    </source>
</evidence>
<dbReference type="SUPFAM" id="SSF56935">
    <property type="entry name" value="Porins"/>
    <property type="match status" value="1"/>
</dbReference>
<protein>
    <submittedName>
        <fullName evidence="6">Cna B-type protein</fullName>
    </submittedName>
</protein>
<organism evidence="7">
    <name type="scientific">Granulicella tundricola (strain ATCC BAA-1859 / DSM 23138 / MP5ACTX9)</name>
    <dbReference type="NCBI Taxonomy" id="1198114"/>
    <lineage>
        <taxon>Bacteria</taxon>
        <taxon>Pseudomonadati</taxon>
        <taxon>Acidobacteriota</taxon>
        <taxon>Terriglobia</taxon>
        <taxon>Terriglobales</taxon>
        <taxon>Acidobacteriaceae</taxon>
        <taxon>Granulicella</taxon>
    </lineage>
</organism>
<evidence type="ECO:0000256" key="4">
    <source>
        <dbReference type="SAM" id="Phobius"/>
    </source>
</evidence>
<dbReference type="SUPFAM" id="SSF49452">
    <property type="entry name" value="Starch-binding domain-like"/>
    <property type="match status" value="1"/>
</dbReference>
<dbReference type="Pfam" id="PF13620">
    <property type="entry name" value="CarboxypepD_reg"/>
    <property type="match status" value="1"/>
</dbReference>
<keyword evidence="4" id="KW-1133">Transmembrane helix</keyword>
<dbReference type="eggNOG" id="COG4771">
    <property type="taxonomic scope" value="Bacteria"/>
</dbReference>
<keyword evidence="7" id="KW-1185">Reference proteome</keyword>
<evidence type="ECO:0000313" key="6">
    <source>
        <dbReference type="EMBL" id="ADW68880.1"/>
    </source>
</evidence>
<dbReference type="Gene3D" id="2.40.170.20">
    <property type="entry name" value="TonB-dependent receptor, beta-barrel domain"/>
    <property type="match status" value="1"/>
</dbReference>
<dbReference type="GO" id="GO:0030246">
    <property type="term" value="F:carbohydrate binding"/>
    <property type="evidence" value="ECO:0007669"/>
    <property type="project" value="InterPro"/>
</dbReference>
<dbReference type="Proteomes" id="UP000000343">
    <property type="component" value="Chromosome"/>
</dbReference>
<dbReference type="InterPro" id="IPR013784">
    <property type="entry name" value="Carb-bd-like_fold"/>
</dbReference>
<dbReference type="Pfam" id="PF25183">
    <property type="entry name" value="OMP_b-brl_4"/>
    <property type="match status" value="1"/>
</dbReference>
<dbReference type="Gene3D" id="2.60.40.1120">
    <property type="entry name" value="Carboxypeptidase-like, regulatory domain"/>
    <property type="match status" value="1"/>
</dbReference>
<dbReference type="GO" id="GO:0009279">
    <property type="term" value="C:cell outer membrane"/>
    <property type="evidence" value="ECO:0007669"/>
    <property type="project" value="UniProtKB-SubCell"/>
</dbReference>
<gene>
    <name evidence="6" type="ordered locus">AciX9_1833</name>
</gene>
<keyword evidence="4" id="KW-0812">Transmembrane</keyword>
<dbReference type="EMBL" id="CP002480">
    <property type="protein sequence ID" value="ADW68880.1"/>
    <property type="molecule type" value="Genomic_DNA"/>
</dbReference>
<dbReference type="InterPro" id="IPR036942">
    <property type="entry name" value="Beta-barrel_TonB_sf"/>
</dbReference>
<dbReference type="PaxDb" id="1198114-AciX9_1833"/>
<dbReference type="KEGG" id="acm:AciX9_1833"/>
<accession>E8WZY4</accession>
<proteinExistence type="predicted"/>